<dbReference type="EMBL" id="JAUSQZ010000001">
    <property type="protein sequence ID" value="MDP9831070.1"/>
    <property type="molecule type" value="Genomic_DNA"/>
</dbReference>
<gene>
    <name evidence="2" type="ORF">J2S57_006819</name>
</gene>
<dbReference type="PANTHER" id="PTHR43433">
    <property type="entry name" value="HYDROLASE, ALPHA/BETA FOLD FAMILY PROTEIN"/>
    <property type="match status" value="1"/>
</dbReference>
<dbReference type="InterPro" id="IPR050471">
    <property type="entry name" value="AB_hydrolase"/>
</dbReference>
<dbReference type="Proteomes" id="UP001235712">
    <property type="component" value="Unassembled WGS sequence"/>
</dbReference>
<feature type="domain" description="AB hydrolase-1" evidence="1">
    <location>
        <begin position="151"/>
        <end position="368"/>
    </location>
</feature>
<dbReference type="InterPro" id="IPR029058">
    <property type="entry name" value="AB_hydrolase_fold"/>
</dbReference>
<accession>A0ABT9PED1</accession>
<proteinExistence type="predicted"/>
<dbReference type="InterPro" id="IPR000073">
    <property type="entry name" value="AB_hydrolase_1"/>
</dbReference>
<evidence type="ECO:0000313" key="3">
    <source>
        <dbReference type="Proteomes" id="UP001235712"/>
    </source>
</evidence>
<protein>
    <submittedName>
        <fullName evidence="2">Pimeloyl-ACP methyl ester carboxylesterase</fullName>
    </submittedName>
</protein>
<organism evidence="2 3">
    <name type="scientific">Kineosporia succinea</name>
    <dbReference type="NCBI Taxonomy" id="84632"/>
    <lineage>
        <taxon>Bacteria</taxon>
        <taxon>Bacillati</taxon>
        <taxon>Actinomycetota</taxon>
        <taxon>Actinomycetes</taxon>
        <taxon>Kineosporiales</taxon>
        <taxon>Kineosporiaceae</taxon>
        <taxon>Kineosporia</taxon>
    </lineage>
</organism>
<name>A0ABT9PED1_9ACTN</name>
<dbReference type="Gene3D" id="3.40.50.1820">
    <property type="entry name" value="alpha/beta hydrolase"/>
    <property type="match status" value="1"/>
</dbReference>
<evidence type="ECO:0000259" key="1">
    <source>
        <dbReference type="Pfam" id="PF00561"/>
    </source>
</evidence>
<dbReference type="PANTHER" id="PTHR43433:SF5">
    <property type="entry name" value="AB HYDROLASE-1 DOMAIN-CONTAINING PROTEIN"/>
    <property type="match status" value="1"/>
</dbReference>
<reference evidence="2 3" key="1">
    <citation type="submission" date="2023-07" db="EMBL/GenBank/DDBJ databases">
        <title>Sequencing the genomes of 1000 actinobacteria strains.</title>
        <authorList>
            <person name="Klenk H.-P."/>
        </authorList>
    </citation>
    <scope>NUCLEOTIDE SEQUENCE [LARGE SCALE GENOMIC DNA]</scope>
    <source>
        <strain evidence="2 3">DSM 44388</strain>
    </source>
</reference>
<comment type="caution">
    <text evidence="2">The sequence shown here is derived from an EMBL/GenBank/DDBJ whole genome shotgun (WGS) entry which is preliminary data.</text>
</comment>
<dbReference type="RefSeq" id="WP_307250486.1">
    <property type="nucleotide sequence ID" value="NZ_JAUSQZ010000001.1"/>
</dbReference>
<sequence length="393" mass="41650">MSAAESVDDSASRTAAAVLDVAPLLHALGTPQRVHLTGLPPTGRARQQAQELLSSVTGDDSLVVTPDAQGHSAAELIIGRRLNRAIPFPVGPVGPVDPAGPAGPAGVRAQRVPREVETSDGSVLRCYVSGPRTGRPVLLVGACGMPVGLVGGWVRHLSREHRVITWESRGLFGQLSDPGFDGRGQDLTAQAGDVLSVLSAFDLDDVHLAGLCGGAAIALEAAGHSARVRSVSLWHGDYELGGDAAKTPHQHDMQALLVQAGRSREKAGALQRLFRRPSTLAALRDDIAHHLYYPYATAELLYRYGRLNGAIMTTDCRPLLARVTQPTLVVTGPDDHTAHPDGSRYVSAHLRRARLVELAHHDHLAAFDAGPQILSLADDFLASDTPAAERSSR</sequence>
<evidence type="ECO:0000313" key="2">
    <source>
        <dbReference type="EMBL" id="MDP9831070.1"/>
    </source>
</evidence>
<dbReference type="Pfam" id="PF00561">
    <property type="entry name" value="Abhydrolase_1"/>
    <property type="match status" value="1"/>
</dbReference>
<dbReference type="SUPFAM" id="SSF53474">
    <property type="entry name" value="alpha/beta-Hydrolases"/>
    <property type="match status" value="1"/>
</dbReference>
<keyword evidence="3" id="KW-1185">Reference proteome</keyword>